<sequence length="173" mass="19090">MELMQERLESVKAGVIGSLSVGSAFLVTTVVNGLLLKQYFPILNIHQGSSIDLQIINLQISQISQISQIINSPINLQFILSAVIAGFSGFLFGVTYRYIIRVDKNSHLKSGAVFAFGLVRGLTQIEFGWSFNNAILPFLILAAESIFWFALAVTLLDLAISLTWLKPFIGNRQ</sequence>
<feature type="transmembrane region" description="Helical" evidence="1">
    <location>
        <begin position="12"/>
        <end position="35"/>
    </location>
</feature>
<organism evidence="2 3">
    <name type="scientific">Sphaerospermopsis aphanizomenoides LEGE 00250</name>
    <dbReference type="NCBI Taxonomy" id="2777972"/>
    <lineage>
        <taxon>Bacteria</taxon>
        <taxon>Bacillati</taxon>
        <taxon>Cyanobacteriota</taxon>
        <taxon>Cyanophyceae</taxon>
        <taxon>Nostocales</taxon>
        <taxon>Aphanizomenonaceae</taxon>
        <taxon>Sphaerospermopsis</taxon>
        <taxon>Sphaerospermopsis aphanizomenoides</taxon>
    </lineage>
</organism>
<keyword evidence="1" id="KW-1133">Transmembrane helix</keyword>
<feature type="transmembrane region" description="Helical" evidence="1">
    <location>
        <begin position="135"/>
        <end position="165"/>
    </location>
</feature>
<name>A0ABR9VCW0_9CYAN</name>
<dbReference type="PANTHER" id="PTHR36383:SF1">
    <property type="entry name" value="PROTEIN, PUTATIVE-RELATED"/>
    <property type="match status" value="1"/>
</dbReference>
<feature type="transmembrane region" description="Helical" evidence="1">
    <location>
        <begin position="111"/>
        <end position="129"/>
    </location>
</feature>
<reference evidence="2 3" key="1">
    <citation type="submission" date="2020-10" db="EMBL/GenBank/DDBJ databases">
        <authorList>
            <person name="Castelo-Branco R."/>
            <person name="Eusebio N."/>
            <person name="Adriana R."/>
            <person name="Vieira A."/>
            <person name="Brugerolle De Fraissinette N."/>
            <person name="Rezende De Castro R."/>
            <person name="Schneider M.P."/>
            <person name="Vasconcelos V."/>
            <person name="Leao P.N."/>
        </authorList>
    </citation>
    <scope>NUCLEOTIDE SEQUENCE [LARGE SCALE GENOMIC DNA]</scope>
    <source>
        <strain evidence="2 3">LEGE 00250</strain>
    </source>
</reference>
<proteinExistence type="predicted"/>
<keyword evidence="1" id="KW-0472">Membrane</keyword>
<accession>A0ABR9VCW0</accession>
<dbReference type="PANTHER" id="PTHR36383">
    <property type="entry name" value="OS09G0529350 PROTEIN"/>
    <property type="match status" value="1"/>
</dbReference>
<evidence type="ECO:0000256" key="1">
    <source>
        <dbReference type="SAM" id="Phobius"/>
    </source>
</evidence>
<dbReference type="EMBL" id="JADEWB010000032">
    <property type="protein sequence ID" value="MBE9236030.1"/>
    <property type="molecule type" value="Genomic_DNA"/>
</dbReference>
<dbReference type="RefSeq" id="WP_190346832.1">
    <property type="nucleotide sequence ID" value="NZ_JADEWB010000032.1"/>
</dbReference>
<keyword evidence="1" id="KW-0812">Transmembrane</keyword>
<comment type="caution">
    <text evidence="2">The sequence shown here is derived from an EMBL/GenBank/DDBJ whole genome shotgun (WGS) entry which is preliminary data.</text>
</comment>
<evidence type="ECO:0000313" key="3">
    <source>
        <dbReference type="Proteomes" id="UP000606776"/>
    </source>
</evidence>
<feature type="transmembrane region" description="Helical" evidence="1">
    <location>
        <begin position="78"/>
        <end position="99"/>
    </location>
</feature>
<dbReference type="Proteomes" id="UP000606776">
    <property type="component" value="Unassembled WGS sequence"/>
</dbReference>
<evidence type="ECO:0000313" key="2">
    <source>
        <dbReference type="EMBL" id="MBE9236030.1"/>
    </source>
</evidence>
<protein>
    <submittedName>
        <fullName evidence="2">Uncharacterized protein</fullName>
    </submittedName>
</protein>
<gene>
    <name evidence="2" type="ORF">IQ227_08290</name>
</gene>
<keyword evidence="3" id="KW-1185">Reference proteome</keyword>